<dbReference type="PANTHER" id="PTHR13379">
    <property type="entry name" value="UNCHARACTERIZED DUF1308"/>
    <property type="match status" value="1"/>
</dbReference>
<dbReference type="EMBL" id="JBAHYK010001045">
    <property type="protein sequence ID" value="KAL0569827.1"/>
    <property type="molecule type" value="Genomic_DNA"/>
</dbReference>
<protein>
    <recommendedName>
        <fullName evidence="4">DUF1308 domain-containing protein</fullName>
    </recommendedName>
</protein>
<feature type="region of interest" description="Disordered" evidence="1">
    <location>
        <begin position="623"/>
        <end position="647"/>
    </location>
</feature>
<gene>
    <name evidence="2" type="ORF">V5O48_012136</name>
</gene>
<feature type="compositionally biased region" description="Polar residues" evidence="1">
    <location>
        <begin position="548"/>
        <end position="557"/>
    </location>
</feature>
<sequence>MSSPASHPELRQLRLQLQSIHDSIIHFQPPVRNPPILDSALEVIQNPNQNDDKNNNNNWLHHENIPGLKKLKDTIRVDLDVLDKFLEDPESIHLPALSTNAPYLIAVWNEVLCAPEPVTSVFKGFPLVPPDPSTTQARTRTKKELRTNQNQNQPRQPEAKVDVVADHKRRWIRVNTIKNTRLLAEFREIDSYLTSGSDSDSSPSSPPSSYRPTLAQKEFDNSLLRMGRSLIAASKANPLLLPASPRSPSTLVEVIPRVTLRLTRLDPEAEDELNDERIARTIRELEGMGVEVELGERRVGEVPRVPVRIETQKRRKGKGRVWQPTEKINLDLSALIALVSDLTHASLPTSIEEANRRFVPPQKYLEWKRKMTASKARARKMKTNGEIAAEIESGLEQGGGEGDEEEELPYHAQQDLAKHSRALTNQVLQEMGKGLLQELRDRLPSPSTRVEFWTTREARDRCLRIVEKIGGVGEKRRVRALLWEEGEKTREEAEEAYWKGSRFGRGFIPLIPIRIHDDEDSDGVVAGERPRPAFFQSLDRTCSDILASENSHPSSHPTPIARATPTKTNPRLTAHTVQSMLSGARLGWTTLTANRTSVKAIVREMAGRERVVVFGDGEVLGGAGGGGWVGDEGQREEDEDEDGKANAAIWIIDPRSLAEGMRSDSEGVPEVWGE</sequence>
<dbReference type="PANTHER" id="PTHR13379:SF0">
    <property type="entry name" value="UPF0415 PROTEIN C7ORF25"/>
    <property type="match status" value="1"/>
</dbReference>
<proteinExistence type="predicted"/>
<dbReference type="Proteomes" id="UP001465976">
    <property type="component" value="Unassembled WGS sequence"/>
</dbReference>
<evidence type="ECO:0000256" key="1">
    <source>
        <dbReference type="SAM" id="MobiDB-lite"/>
    </source>
</evidence>
<accession>A0ABR3F3Q9</accession>
<feature type="region of interest" description="Disordered" evidence="1">
    <location>
        <begin position="193"/>
        <end position="213"/>
    </location>
</feature>
<organism evidence="2 3">
    <name type="scientific">Marasmius crinis-equi</name>
    <dbReference type="NCBI Taxonomy" id="585013"/>
    <lineage>
        <taxon>Eukaryota</taxon>
        <taxon>Fungi</taxon>
        <taxon>Dikarya</taxon>
        <taxon>Basidiomycota</taxon>
        <taxon>Agaricomycotina</taxon>
        <taxon>Agaricomycetes</taxon>
        <taxon>Agaricomycetidae</taxon>
        <taxon>Agaricales</taxon>
        <taxon>Marasmiineae</taxon>
        <taxon>Marasmiaceae</taxon>
        <taxon>Marasmius</taxon>
    </lineage>
</organism>
<name>A0ABR3F3Q9_9AGAR</name>
<comment type="caution">
    <text evidence="2">The sequence shown here is derived from an EMBL/GenBank/DDBJ whole genome shotgun (WGS) entry which is preliminary data.</text>
</comment>
<feature type="region of interest" description="Disordered" evidence="1">
    <location>
        <begin position="129"/>
        <end position="162"/>
    </location>
</feature>
<reference evidence="2 3" key="1">
    <citation type="submission" date="2024-02" db="EMBL/GenBank/DDBJ databases">
        <title>A draft genome for the cacao thread blight pathogen Marasmius crinis-equi.</title>
        <authorList>
            <person name="Cohen S.P."/>
            <person name="Baruah I.K."/>
            <person name="Amoako-Attah I."/>
            <person name="Bukari Y."/>
            <person name="Meinhardt L.W."/>
            <person name="Bailey B.A."/>
        </authorList>
    </citation>
    <scope>NUCLEOTIDE SEQUENCE [LARGE SCALE GENOMIC DNA]</scope>
    <source>
        <strain evidence="2 3">GH-76</strain>
    </source>
</reference>
<evidence type="ECO:0008006" key="4">
    <source>
        <dbReference type="Google" id="ProtNLM"/>
    </source>
</evidence>
<keyword evidence="3" id="KW-1185">Reference proteome</keyword>
<feature type="region of interest" description="Disordered" evidence="1">
    <location>
        <begin position="548"/>
        <end position="567"/>
    </location>
</feature>
<evidence type="ECO:0000313" key="2">
    <source>
        <dbReference type="EMBL" id="KAL0569827.1"/>
    </source>
</evidence>
<evidence type="ECO:0000313" key="3">
    <source>
        <dbReference type="Proteomes" id="UP001465976"/>
    </source>
</evidence>